<keyword evidence="4" id="KW-1185">Reference proteome</keyword>
<proteinExistence type="predicted"/>
<sequence length="145" mass="14667">MTPGLSRRTALGAGAAALGAAAVGTAAPAQAQQAARTATAATAPSATPANDPALPVRSQFLGREGTAYDAASQWSAHRLELALVGDLPGGGDAEHRFTVRFTTDDAARDGIYRLTSPGEPDAVLYLTRVGAGGPTLEGIVDRRSV</sequence>
<feature type="chain" id="PRO_5046760960" evidence="2">
    <location>
        <begin position="32"/>
        <end position="145"/>
    </location>
</feature>
<evidence type="ECO:0000313" key="3">
    <source>
        <dbReference type="EMBL" id="UOE27291.1"/>
    </source>
</evidence>
<dbReference type="InterPro" id="IPR006311">
    <property type="entry name" value="TAT_signal"/>
</dbReference>
<dbReference type="PROSITE" id="PS51318">
    <property type="entry name" value="TAT"/>
    <property type="match status" value="1"/>
</dbReference>
<feature type="region of interest" description="Disordered" evidence="1">
    <location>
        <begin position="35"/>
        <end position="55"/>
    </location>
</feature>
<dbReference type="EMBL" id="CP094533">
    <property type="protein sequence ID" value="UOE27291.1"/>
    <property type="molecule type" value="Genomic_DNA"/>
</dbReference>
<protein>
    <submittedName>
        <fullName evidence="3">Uncharacterized protein</fullName>
    </submittedName>
</protein>
<reference evidence="3 4" key="1">
    <citation type="submission" date="2022-03" db="EMBL/GenBank/DDBJ databases">
        <title>Agromyces sp. isolated from the gut of P. brevitarsis seulensis larvae.</title>
        <authorList>
            <person name="Won M."/>
            <person name="Kwon S.-W."/>
        </authorList>
    </citation>
    <scope>NUCLEOTIDE SEQUENCE [LARGE SCALE GENOMIC DNA]</scope>
    <source>
        <strain evidence="3 4">KACC 16215</strain>
    </source>
</reference>
<evidence type="ECO:0000256" key="2">
    <source>
        <dbReference type="SAM" id="SignalP"/>
    </source>
</evidence>
<gene>
    <name evidence="3" type="ORF">MTP13_05785</name>
</gene>
<dbReference type="RefSeq" id="WP_243570133.1">
    <property type="nucleotide sequence ID" value="NZ_BAAARD010000002.1"/>
</dbReference>
<dbReference type="Proteomes" id="UP000831304">
    <property type="component" value="Chromosome"/>
</dbReference>
<accession>A0ABY4AZV3</accession>
<evidence type="ECO:0000256" key="1">
    <source>
        <dbReference type="SAM" id="MobiDB-lite"/>
    </source>
</evidence>
<evidence type="ECO:0000313" key="4">
    <source>
        <dbReference type="Proteomes" id="UP000831304"/>
    </source>
</evidence>
<feature type="signal peptide" evidence="2">
    <location>
        <begin position="1"/>
        <end position="31"/>
    </location>
</feature>
<feature type="compositionally biased region" description="Low complexity" evidence="1">
    <location>
        <begin position="35"/>
        <end position="49"/>
    </location>
</feature>
<organism evidence="3 4">
    <name type="scientific">Agromyces soli</name>
    <dbReference type="NCBI Taxonomy" id="659012"/>
    <lineage>
        <taxon>Bacteria</taxon>
        <taxon>Bacillati</taxon>
        <taxon>Actinomycetota</taxon>
        <taxon>Actinomycetes</taxon>
        <taxon>Micrococcales</taxon>
        <taxon>Microbacteriaceae</taxon>
        <taxon>Agromyces</taxon>
    </lineage>
</organism>
<name>A0ABY4AZV3_9MICO</name>
<keyword evidence="2" id="KW-0732">Signal</keyword>